<dbReference type="InterPro" id="IPR009012">
    <property type="entry name" value="GrpE_head"/>
</dbReference>
<evidence type="ECO:0000256" key="2">
    <source>
        <dbReference type="ARBA" id="ARBA00023186"/>
    </source>
</evidence>
<comment type="similarity">
    <text evidence="1 3 5">Belongs to the GrpE family.</text>
</comment>
<evidence type="ECO:0000256" key="5">
    <source>
        <dbReference type="RuleBase" id="RU004478"/>
    </source>
</evidence>
<dbReference type="Gene3D" id="2.30.22.10">
    <property type="entry name" value="Head domain of nucleotide exchange factor GrpE"/>
    <property type="match status" value="1"/>
</dbReference>
<name>B8J994_ANAD2</name>
<dbReference type="Proteomes" id="UP000007089">
    <property type="component" value="Chromosome"/>
</dbReference>
<organism evidence="8 9">
    <name type="scientific">Anaeromyxobacter dehalogenans (strain ATCC BAA-258 / DSM 21875 / 2CP-1)</name>
    <dbReference type="NCBI Taxonomy" id="455488"/>
    <lineage>
        <taxon>Bacteria</taxon>
        <taxon>Pseudomonadati</taxon>
        <taxon>Myxococcota</taxon>
        <taxon>Myxococcia</taxon>
        <taxon>Myxococcales</taxon>
        <taxon>Cystobacterineae</taxon>
        <taxon>Anaeromyxobacteraceae</taxon>
        <taxon>Anaeromyxobacter</taxon>
    </lineage>
</organism>
<accession>B8J994</accession>
<evidence type="ECO:0000256" key="7">
    <source>
        <dbReference type="SAM" id="MobiDB-lite"/>
    </source>
</evidence>
<comment type="function">
    <text evidence="3 4">Participates actively in the response to hyperosmotic and heat shock by preventing the aggregation of stress-denatured proteins, in association with DnaK and GrpE. It is the nucleotide exchange factor for DnaK and may function as a thermosensor. Unfolded proteins bind initially to DnaJ; upon interaction with the DnaJ-bound protein, DnaK hydrolyzes its bound ATP, resulting in the formation of a stable complex. GrpE releases ADP from DnaK; ATP binding to DnaK triggers the release of the substrate protein, thus completing the reaction cycle. Several rounds of ATP-dependent interactions between DnaJ, DnaK and GrpE are required for fully efficient folding.</text>
</comment>
<dbReference type="PRINTS" id="PR00773">
    <property type="entry name" value="GRPEPROTEIN"/>
</dbReference>
<dbReference type="Gene3D" id="3.90.20.20">
    <property type="match status" value="1"/>
</dbReference>
<feature type="compositionally biased region" description="Basic and acidic residues" evidence="7">
    <location>
        <begin position="19"/>
        <end position="29"/>
    </location>
</feature>
<dbReference type="PROSITE" id="PS01071">
    <property type="entry name" value="GRPE"/>
    <property type="match status" value="1"/>
</dbReference>
<keyword evidence="3 4" id="KW-0346">Stress response</keyword>
<evidence type="ECO:0000256" key="3">
    <source>
        <dbReference type="HAMAP-Rule" id="MF_01151"/>
    </source>
</evidence>
<reference evidence="8" key="1">
    <citation type="submission" date="2009-01" db="EMBL/GenBank/DDBJ databases">
        <title>Complete sequence of Anaeromyxobacter dehalogenans 2CP-1.</title>
        <authorList>
            <consortium name="US DOE Joint Genome Institute"/>
            <person name="Lucas S."/>
            <person name="Copeland A."/>
            <person name="Lapidus A."/>
            <person name="Glavina del Rio T."/>
            <person name="Dalin E."/>
            <person name="Tice H."/>
            <person name="Bruce D."/>
            <person name="Goodwin L."/>
            <person name="Pitluck S."/>
            <person name="Saunders E."/>
            <person name="Brettin T."/>
            <person name="Detter J.C."/>
            <person name="Han C."/>
            <person name="Larimer F."/>
            <person name="Land M."/>
            <person name="Hauser L."/>
            <person name="Kyrpides N."/>
            <person name="Ovchinnikova G."/>
            <person name="Beliaev A.S."/>
            <person name="Richardson P."/>
        </authorList>
    </citation>
    <scope>NUCLEOTIDE SEQUENCE</scope>
    <source>
        <strain evidence="8">2CP-1</strain>
    </source>
</reference>
<keyword evidence="6" id="KW-0175">Coiled coil</keyword>
<keyword evidence="9" id="KW-1185">Reference proteome</keyword>
<keyword evidence="2 3" id="KW-0143">Chaperone</keyword>
<dbReference type="CDD" id="cd00446">
    <property type="entry name" value="GrpE"/>
    <property type="match status" value="1"/>
</dbReference>
<dbReference type="HOGENOM" id="CLU_057217_5_2_7"/>
<evidence type="ECO:0000256" key="4">
    <source>
        <dbReference type="RuleBase" id="RU000639"/>
    </source>
</evidence>
<evidence type="ECO:0000256" key="6">
    <source>
        <dbReference type="SAM" id="Coils"/>
    </source>
</evidence>
<dbReference type="InterPro" id="IPR013805">
    <property type="entry name" value="GrpE_CC"/>
</dbReference>
<dbReference type="PANTHER" id="PTHR21237:SF23">
    <property type="entry name" value="GRPE PROTEIN HOMOLOG, MITOCHONDRIAL"/>
    <property type="match status" value="1"/>
</dbReference>
<dbReference type="InterPro" id="IPR000740">
    <property type="entry name" value="GrpE"/>
</dbReference>
<gene>
    <name evidence="3" type="primary">grpE</name>
    <name evidence="8" type="ordered locus">A2cp1_2160</name>
</gene>
<evidence type="ECO:0000313" key="8">
    <source>
        <dbReference type="EMBL" id="ACL65500.1"/>
    </source>
</evidence>
<protein>
    <recommendedName>
        <fullName evidence="3 4">Protein GrpE</fullName>
    </recommendedName>
    <alternativeName>
        <fullName evidence="3">HSP-70 cofactor</fullName>
    </alternativeName>
</protein>
<dbReference type="GO" id="GO:0051082">
    <property type="term" value="F:unfolded protein binding"/>
    <property type="evidence" value="ECO:0007669"/>
    <property type="project" value="TreeGrafter"/>
</dbReference>
<sequence length="212" mass="22787">MADERRDTSAPGAEGQVKVVDRRRFRQDGEPLDPAGADAPPEEAGGPPPGAAVEARLAEQAARIDELTRAYAALVEDNRAFRQRLERERTRVVDAERAAVAQTLLEATDDLERALAAASAPGEPTDERLANLLEGVRLSLSVLHRRIAALGAERIPTLGQPFDPHVAEAVDTVPVGDASQDGMVVQEIRAGYRVGDRVLRPARVRVGKVARA</sequence>
<dbReference type="RefSeq" id="WP_012633348.1">
    <property type="nucleotide sequence ID" value="NC_011891.1"/>
</dbReference>
<dbReference type="GO" id="GO:0000774">
    <property type="term" value="F:adenyl-nucleotide exchange factor activity"/>
    <property type="evidence" value="ECO:0007669"/>
    <property type="project" value="InterPro"/>
</dbReference>
<feature type="compositionally biased region" description="Low complexity" evidence="7">
    <location>
        <begin position="32"/>
        <end position="51"/>
    </location>
</feature>
<dbReference type="HAMAP" id="MF_01151">
    <property type="entry name" value="GrpE"/>
    <property type="match status" value="1"/>
</dbReference>
<comment type="subunit">
    <text evidence="3">Homodimer.</text>
</comment>
<evidence type="ECO:0000256" key="1">
    <source>
        <dbReference type="ARBA" id="ARBA00009054"/>
    </source>
</evidence>
<dbReference type="GO" id="GO:0051087">
    <property type="term" value="F:protein-folding chaperone binding"/>
    <property type="evidence" value="ECO:0007669"/>
    <property type="project" value="InterPro"/>
</dbReference>
<dbReference type="GO" id="GO:0042803">
    <property type="term" value="F:protein homodimerization activity"/>
    <property type="evidence" value="ECO:0007669"/>
    <property type="project" value="InterPro"/>
</dbReference>
<dbReference type="AlphaFoldDB" id="B8J994"/>
<keyword evidence="3" id="KW-0963">Cytoplasm</keyword>
<dbReference type="Pfam" id="PF01025">
    <property type="entry name" value="GrpE"/>
    <property type="match status" value="1"/>
</dbReference>
<dbReference type="PANTHER" id="PTHR21237">
    <property type="entry name" value="GRPE PROTEIN"/>
    <property type="match status" value="1"/>
</dbReference>
<dbReference type="KEGG" id="acp:A2cp1_2160"/>
<comment type="subcellular location">
    <subcellularLocation>
        <location evidence="3">Cytoplasm</location>
    </subcellularLocation>
</comment>
<dbReference type="GO" id="GO:0005737">
    <property type="term" value="C:cytoplasm"/>
    <property type="evidence" value="ECO:0007669"/>
    <property type="project" value="UniProtKB-SubCell"/>
</dbReference>
<evidence type="ECO:0000313" key="9">
    <source>
        <dbReference type="Proteomes" id="UP000007089"/>
    </source>
</evidence>
<dbReference type="GO" id="GO:0006457">
    <property type="term" value="P:protein folding"/>
    <property type="evidence" value="ECO:0007669"/>
    <property type="project" value="InterPro"/>
</dbReference>
<feature type="coiled-coil region" evidence="6">
    <location>
        <begin position="57"/>
        <end position="98"/>
    </location>
</feature>
<dbReference type="SUPFAM" id="SSF51064">
    <property type="entry name" value="Head domain of nucleotide exchange factor GrpE"/>
    <property type="match status" value="1"/>
</dbReference>
<dbReference type="EMBL" id="CP001359">
    <property type="protein sequence ID" value="ACL65500.1"/>
    <property type="molecule type" value="Genomic_DNA"/>
</dbReference>
<proteinExistence type="inferred from homology"/>
<dbReference type="SUPFAM" id="SSF58014">
    <property type="entry name" value="Coiled-coil domain of nucleotide exchange factor GrpE"/>
    <property type="match status" value="1"/>
</dbReference>
<feature type="region of interest" description="Disordered" evidence="7">
    <location>
        <begin position="1"/>
        <end position="51"/>
    </location>
</feature>